<accession>A0A0E3K039</accession>
<sequence length="251" mass="28127">MKIQLIRHATIKLTINNKVILVDPVLSKKGAMDCIPNVSNKNKNPLIELPISINDIIKIDAVLLTHMHSDHFDETAARLIPKDIPILCQAEDEMKVKEKGFRCVNAIKKVCFWNNITFNRVGGQHGKGETAKEMGTVSGYVIKNKNEPSLYITGDSVWCSEVEQALEAYVPEIIISFAGAAQLTEGGIPITMDKEDIFNICNKAPNSKVIVVHMEAWNHCMLTRKKLRNFLKDKLLLTQVSIPENGDCIEY</sequence>
<dbReference type="KEGG" id="csq:CSCA_1727"/>
<evidence type="ECO:0000256" key="1">
    <source>
        <dbReference type="ARBA" id="ARBA00022801"/>
    </source>
</evidence>
<feature type="domain" description="Metallo-beta-lactamase" evidence="2">
    <location>
        <begin position="20"/>
        <end position="214"/>
    </location>
</feature>
<dbReference type="InterPro" id="IPR050114">
    <property type="entry name" value="UPF0173_UPF0282_UlaG_hydrolase"/>
</dbReference>
<dbReference type="AlphaFoldDB" id="A0A0E3K039"/>
<dbReference type="STRING" id="1548.CSCA_1727"/>
<dbReference type="SUPFAM" id="SSF56281">
    <property type="entry name" value="Metallo-hydrolase/oxidoreductase"/>
    <property type="match status" value="1"/>
</dbReference>
<dbReference type="GO" id="GO:0016787">
    <property type="term" value="F:hydrolase activity"/>
    <property type="evidence" value="ECO:0007669"/>
    <property type="project" value="UniProtKB-KW"/>
</dbReference>
<dbReference type="Gene3D" id="3.60.15.10">
    <property type="entry name" value="Ribonuclease Z/Hydroxyacylglutathione hydrolase-like"/>
    <property type="match status" value="1"/>
</dbReference>
<dbReference type="InterPro" id="IPR001279">
    <property type="entry name" value="Metallo-B-lactamas"/>
</dbReference>
<organism evidence="3 4">
    <name type="scientific">Clostridium scatologenes</name>
    <dbReference type="NCBI Taxonomy" id="1548"/>
    <lineage>
        <taxon>Bacteria</taxon>
        <taxon>Bacillati</taxon>
        <taxon>Bacillota</taxon>
        <taxon>Clostridia</taxon>
        <taxon>Eubacteriales</taxon>
        <taxon>Clostridiaceae</taxon>
        <taxon>Clostridium</taxon>
    </lineage>
</organism>
<dbReference type="EMBL" id="CP009933">
    <property type="protein sequence ID" value="AKA68852.1"/>
    <property type="molecule type" value="Genomic_DNA"/>
</dbReference>
<dbReference type="PANTHER" id="PTHR43546:SF9">
    <property type="entry name" value="L-ASCORBATE-6-PHOSPHATE LACTONASE ULAG-RELATED"/>
    <property type="match status" value="1"/>
</dbReference>
<protein>
    <submittedName>
        <fullName evidence="3">Beta-lactamase domain-containing protein</fullName>
    </submittedName>
</protein>
<reference evidence="3 4" key="1">
    <citation type="journal article" date="2015" name="J. Biotechnol.">
        <title>Complete genome sequence of a malodorant-producing acetogen, Clostridium scatologenes ATCC 25775(T).</title>
        <authorList>
            <person name="Zhu Z."/>
            <person name="Guo T."/>
            <person name="Zheng H."/>
            <person name="Song T."/>
            <person name="Ouyang P."/>
            <person name="Xie J."/>
        </authorList>
    </citation>
    <scope>NUCLEOTIDE SEQUENCE [LARGE SCALE GENOMIC DNA]</scope>
    <source>
        <strain evidence="3 4">ATCC 25775</strain>
    </source>
</reference>
<evidence type="ECO:0000259" key="2">
    <source>
        <dbReference type="Pfam" id="PF12706"/>
    </source>
</evidence>
<dbReference type="InterPro" id="IPR036866">
    <property type="entry name" value="RibonucZ/Hydroxyglut_hydro"/>
</dbReference>
<evidence type="ECO:0000313" key="4">
    <source>
        <dbReference type="Proteomes" id="UP000033115"/>
    </source>
</evidence>
<dbReference type="Pfam" id="PF12706">
    <property type="entry name" value="Lactamase_B_2"/>
    <property type="match status" value="1"/>
</dbReference>
<keyword evidence="1" id="KW-0378">Hydrolase</keyword>
<dbReference type="HOGENOM" id="CLU_096448_0_0_9"/>
<dbReference type="PANTHER" id="PTHR43546">
    <property type="entry name" value="UPF0173 METAL-DEPENDENT HYDROLASE MJ1163-RELATED"/>
    <property type="match status" value="1"/>
</dbReference>
<dbReference type="RefSeq" id="WP_029161957.1">
    <property type="nucleotide sequence ID" value="NZ_CP009933.1"/>
</dbReference>
<dbReference type="Proteomes" id="UP000033115">
    <property type="component" value="Chromosome"/>
</dbReference>
<keyword evidence="4" id="KW-1185">Reference proteome</keyword>
<gene>
    <name evidence="3" type="ORF">CSCA_1727</name>
</gene>
<name>A0A0E3K039_CLOSL</name>
<evidence type="ECO:0000313" key="3">
    <source>
        <dbReference type="EMBL" id="AKA68852.1"/>
    </source>
</evidence>
<proteinExistence type="predicted"/>